<sequence length="32" mass="3596">MLPSTSILGSLHINTECCLKFDWSHWFGISDG</sequence>
<accession>B4RLN0</accession>
<proteinExistence type="predicted"/>
<dbReference type="Proteomes" id="UP000002564">
    <property type="component" value="Chromosome"/>
</dbReference>
<evidence type="ECO:0000313" key="2">
    <source>
        <dbReference type="Proteomes" id="UP000002564"/>
    </source>
</evidence>
<protein>
    <submittedName>
        <fullName evidence="1">YegB</fullName>
    </submittedName>
</protein>
<dbReference type="HOGENOM" id="CLU_3390412_0_0_4"/>
<evidence type="ECO:0000313" key="1">
    <source>
        <dbReference type="EMBL" id="ACF29717.1"/>
    </source>
</evidence>
<dbReference type="EMBL" id="CP001050">
    <property type="protein sequence ID" value="ACF29717.1"/>
    <property type="molecule type" value="Genomic_DNA"/>
</dbReference>
<reference evidence="1 2" key="1">
    <citation type="journal article" date="2008" name="J. Bacteriol.">
        <title>Complete genome sequence of Neisseria gonorrhoeae NCCP11945.</title>
        <authorList>
            <person name="Chung G.T."/>
            <person name="Yoo J.S."/>
            <person name="Oh H.B."/>
            <person name="Lee Y.S."/>
            <person name="Cha S.H."/>
            <person name="Kim S.J."/>
            <person name="Yoo C.K."/>
        </authorList>
    </citation>
    <scope>NUCLEOTIDE SEQUENCE [LARGE SCALE GENOMIC DNA]</scope>
    <source>
        <strain evidence="1 2">NCCP11945</strain>
    </source>
</reference>
<dbReference type="AlphaFoldDB" id="B4RLN0"/>
<organism evidence="1 2">
    <name type="scientific">Neisseria gonorrhoeae (strain NCCP11945)</name>
    <dbReference type="NCBI Taxonomy" id="521006"/>
    <lineage>
        <taxon>Bacteria</taxon>
        <taxon>Pseudomonadati</taxon>
        <taxon>Pseudomonadota</taxon>
        <taxon>Betaproteobacteria</taxon>
        <taxon>Neisseriales</taxon>
        <taxon>Neisseriaceae</taxon>
        <taxon>Neisseria</taxon>
    </lineage>
</organism>
<gene>
    <name evidence="1" type="ordered locus">NGK_1040</name>
</gene>
<dbReference type="KEGG" id="ngk:NGK_1040"/>
<name>B4RLN0_NEIG2</name>